<protein>
    <submittedName>
        <fullName evidence="6">Creatininase family protein</fullName>
    </submittedName>
</protein>
<evidence type="ECO:0000256" key="3">
    <source>
        <dbReference type="ARBA" id="ARBA00022801"/>
    </source>
</evidence>
<evidence type="ECO:0000313" key="7">
    <source>
        <dbReference type="Proteomes" id="UP000280296"/>
    </source>
</evidence>
<reference evidence="6 7" key="1">
    <citation type="submission" date="2018-12" db="EMBL/GenBank/DDBJ databases">
        <authorList>
            <person name="Toschakov S.V."/>
        </authorList>
    </citation>
    <scope>NUCLEOTIDE SEQUENCE [LARGE SCALE GENOMIC DNA]</scope>
    <source>
        <strain evidence="6 7">GM2012</strain>
    </source>
</reference>
<sequence length="246" mass="26544">MRFAEMTAPEIQAIDRDRTLLVAPIAACEQHSQHLPVITDTVLVGAVADGLEAARPDRVVLLPVQWFGASEHHLPFGGTLTATLPTYEQMLVELLTPPLRDGFRRVLLLNGHGGNIDPLHVALRRLDAAFPEALLTGAAYWELAAEAIAALCDGPRTSMGHACEIETSMMMHLRPELVRADRIQDDPSPGVAPDGLFHAVDFGRRTERGAVGYPSFASAEKGRKMLEAIVPAVVAAADRVLALPLD</sequence>
<organism evidence="6 7">
    <name type="scientific">Tautonia sociabilis</name>
    <dbReference type="NCBI Taxonomy" id="2080755"/>
    <lineage>
        <taxon>Bacteria</taxon>
        <taxon>Pseudomonadati</taxon>
        <taxon>Planctomycetota</taxon>
        <taxon>Planctomycetia</taxon>
        <taxon>Isosphaerales</taxon>
        <taxon>Isosphaeraceae</taxon>
        <taxon>Tautonia</taxon>
    </lineage>
</organism>
<gene>
    <name evidence="6" type="ORF">TsocGM_24470</name>
</gene>
<dbReference type="PANTHER" id="PTHR35005:SF1">
    <property type="entry name" value="2-AMINO-5-FORMYLAMINO-6-RIBOSYLAMINOPYRIMIDIN-4(3H)-ONE 5'-MONOPHOSPHATE DEFORMYLASE"/>
    <property type="match status" value="1"/>
</dbReference>
<dbReference type="Gene3D" id="3.40.50.10310">
    <property type="entry name" value="Creatininase"/>
    <property type="match status" value="1"/>
</dbReference>
<dbReference type="PANTHER" id="PTHR35005">
    <property type="entry name" value="3-DEHYDRO-SCYLLO-INOSOSE HYDROLASE"/>
    <property type="match status" value="1"/>
</dbReference>
<comment type="cofactor">
    <cofactor evidence="1">
        <name>Zn(2+)</name>
        <dbReference type="ChEBI" id="CHEBI:29105"/>
    </cofactor>
</comment>
<comment type="caution">
    <text evidence="6">The sequence shown here is derived from an EMBL/GenBank/DDBJ whole genome shotgun (WGS) entry which is preliminary data.</text>
</comment>
<dbReference type="GO" id="GO:0016811">
    <property type="term" value="F:hydrolase activity, acting on carbon-nitrogen (but not peptide) bonds, in linear amides"/>
    <property type="evidence" value="ECO:0007669"/>
    <property type="project" value="TreeGrafter"/>
</dbReference>
<accession>A0A432MDB6</accession>
<dbReference type="SUPFAM" id="SSF102215">
    <property type="entry name" value="Creatininase"/>
    <property type="match status" value="1"/>
</dbReference>
<dbReference type="RefSeq" id="WP_126728088.1">
    <property type="nucleotide sequence ID" value="NZ_RYZH01000083.1"/>
</dbReference>
<dbReference type="Proteomes" id="UP000280296">
    <property type="component" value="Unassembled WGS sequence"/>
</dbReference>
<dbReference type="GO" id="GO:0009231">
    <property type="term" value="P:riboflavin biosynthetic process"/>
    <property type="evidence" value="ECO:0007669"/>
    <property type="project" value="TreeGrafter"/>
</dbReference>
<dbReference type="InterPro" id="IPR024087">
    <property type="entry name" value="Creatininase-like_sf"/>
</dbReference>
<evidence type="ECO:0000256" key="5">
    <source>
        <dbReference type="ARBA" id="ARBA00024029"/>
    </source>
</evidence>
<comment type="similarity">
    <text evidence="5">Belongs to the creatininase superfamily.</text>
</comment>
<keyword evidence="7" id="KW-1185">Reference proteome</keyword>
<proteinExistence type="inferred from homology"/>
<evidence type="ECO:0000313" key="6">
    <source>
        <dbReference type="EMBL" id="RUL81814.1"/>
    </source>
</evidence>
<dbReference type="EMBL" id="RYZH01000083">
    <property type="protein sequence ID" value="RUL81814.1"/>
    <property type="molecule type" value="Genomic_DNA"/>
</dbReference>
<dbReference type="Pfam" id="PF02633">
    <property type="entry name" value="Creatininase"/>
    <property type="match status" value="1"/>
</dbReference>
<dbReference type="GO" id="GO:0046872">
    <property type="term" value="F:metal ion binding"/>
    <property type="evidence" value="ECO:0007669"/>
    <property type="project" value="UniProtKB-KW"/>
</dbReference>
<evidence type="ECO:0000256" key="2">
    <source>
        <dbReference type="ARBA" id="ARBA00022723"/>
    </source>
</evidence>
<keyword evidence="4" id="KW-0862">Zinc</keyword>
<keyword evidence="2" id="KW-0479">Metal-binding</keyword>
<keyword evidence="3" id="KW-0378">Hydrolase</keyword>
<evidence type="ECO:0000256" key="1">
    <source>
        <dbReference type="ARBA" id="ARBA00001947"/>
    </source>
</evidence>
<dbReference type="AlphaFoldDB" id="A0A432MDB6"/>
<dbReference type="InterPro" id="IPR003785">
    <property type="entry name" value="Creatininase/forma_Hydrolase"/>
</dbReference>
<evidence type="ECO:0000256" key="4">
    <source>
        <dbReference type="ARBA" id="ARBA00022833"/>
    </source>
</evidence>
<dbReference type="OrthoDB" id="9801445at2"/>
<name>A0A432MDB6_9BACT</name>
<reference evidence="6 7" key="2">
    <citation type="submission" date="2019-01" db="EMBL/GenBank/DDBJ databases">
        <title>Tautonia sociabilis, a novel thermotolerant planctomycete of Isosphaeraceae family, isolated from a 4000 m deep subterranean habitat.</title>
        <authorList>
            <person name="Kovaleva O.L."/>
            <person name="Elcheninov A.G."/>
            <person name="Van Heerden E."/>
            <person name="Toshchakov S.V."/>
            <person name="Novikov A."/>
            <person name="Bonch-Osmolovskaya E.A."/>
            <person name="Kublanov I.V."/>
        </authorList>
    </citation>
    <scope>NUCLEOTIDE SEQUENCE [LARGE SCALE GENOMIC DNA]</scope>
    <source>
        <strain evidence="6 7">GM2012</strain>
    </source>
</reference>